<reference evidence="1 2" key="1">
    <citation type="submission" date="2023-08" db="EMBL/GenBank/DDBJ databases">
        <title>Implementing the SeqCode for naming new Mesorhizobium species isolated from Vachellia karroo root nodules.</title>
        <authorList>
            <person name="Van Lill M."/>
        </authorList>
    </citation>
    <scope>NUCLEOTIDE SEQUENCE [LARGE SCALE GENOMIC DNA]</scope>
    <source>
        <strain evidence="1 2">MSK 1335</strain>
    </source>
</reference>
<dbReference type="Proteomes" id="UP001276840">
    <property type="component" value="Unassembled WGS sequence"/>
</dbReference>
<evidence type="ECO:0000313" key="2">
    <source>
        <dbReference type="Proteomes" id="UP001276840"/>
    </source>
</evidence>
<evidence type="ECO:0000313" key="1">
    <source>
        <dbReference type="EMBL" id="MDX8525384.1"/>
    </source>
</evidence>
<keyword evidence="2" id="KW-1185">Reference proteome</keyword>
<comment type="caution">
    <text evidence="1">The sequence shown here is derived from an EMBL/GenBank/DDBJ whole genome shotgun (WGS) entry which is preliminary data.</text>
</comment>
<protein>
    <submittedName>
        <fullName evidence="1">Uncharacterized protein</fullName>
    </submittedName>
</protein>
<accession>A0ABU4ZM59</accession>
<sequence>MDENKAEKKPKVVYGVGVTPYGMYLMAQNYRATADALENILVLPRTSNHPRRFLYYQAIEHFLRTFLRLNSQELEKIQGFGHRWGDMLDSCNSYGLVIPANVEKYIRLCALNNALVGIRYEYELDLDPGTGKKATRSTLPLEKTIYALELAVGEAIERTGREVFKRPDPPWLDQPSGHS</sequence>
<gene>
    <name evidence="1" type="ORF">RFM68_12770</name>
</gene>
<proteinExistence type="predicted"/>
<dbReference type="EMBL" id="JAVIJF010000008">
    <property type="protein sequence ID" value="MDX8525384.1"/>
    <property type="molecule type" value="Genomic_DNA"/>
</dbReference>
<dbReference type="RefSeq" id="WP_320233334.1">
    <property type="nucleotide sequence ID" value="NZ_JAVIJF010000008.1"/>
</dbReference>
<organism evidence="1 2">
    <name type="scientific">Mesorhizobium montanum</name>
    <dbReference type="NCBI Taxonomy" id="3072323"/>
    <lineage>
        <taxon>Bacteria</taxon>
        <taxon>Pseudomonadati</taxon>
        <taxon>Pseudomonadota</taxon>
        <taxon>Alphaproteobacteria</taxon>
        <taxon>Hyphomicrobiales</taxon>
        <taxon>Phyllobacteriaceae</taxon>
        <taxon>Mesorhizobium</taxon>
    </lineage>
</organism>
<name>A0ABU4ZM59_9HYPH</name>